<evidence type="ECO:0000313" key="3">
    <source>
        <dbReference type="Proteomes" id="UP001149165"/>
    </source>
</evidence>
<dbReference type="Proteomes" id="UP001149165">
    <property type="component" value="Unassembled WGS sequence"/>
</dbReference>
<evidence type="ECO:0000256" key="1">
    <source>
        <dbReference type="SAM" id="MobiDB-lite"/>
    </source>
</evidence>
<dbReference type="EMBL" id="JAPQKH010000007">
    <property type="protein sequence ID" value="KAJ5087305.1"/>
    <property type="molecule type" value="Genomic_DNA"/>
</dbReference>
<comment type="caution">
    <text evidence="2">The sequence shown here is derived from an EMBL/GenBank/DDBJ whole genome shotgun (WGS) entry which is preliminary data.</text>
</comment>
<dbReference type="AlphaFoldDB" id="A0A9W9ET29"/>
<keyword evidence="3" id="KW-1185">Reference proteome</keyword>
<evidence type="ECO:0000313" key="2">
    <source>
        <dbReference type="EMBL" id="KAJ5087305.1"/>
    </source>
</evidence>
<organism evidence="2 3">
    <name type="scientific">Penicillium angulare</name>
    <dbReference type="NCBI Taxonomy" id="116970"/>
    <lineage>
        <taxon>Eukaryota</taxon>
        <taxon>Fungi</taxon>
        <taxon>Dikarya</taxon>
        <taxon>Ascomycota</taxon>
        <taxon>Pezizomycotina</taxon>
        <taxon>Eurotiomycetes</taxon>
        <taxon>Eurotiomycetidae</taxon>
        <taxon>Eurotiales</taxon>
        <taxon>Aspergillaceae</taxon>
        <taxon>Penicillium</taxon>
    </lineage>
</organism>
<reference evidence="2" key="2">
    <citation type="journal article" date="2023" name="IMA Fungus">
        <title>Comparative genomic study of the Penicillium genus elucidates a diverse pangenome and 15 lateral gene transfer events.</title>
        <authorList>
            <person name="Petersen C."/>
            <person name="Sorensen T."/>
            <person name="Nielsen M.R."/>
            <person name="Sondergaard T.E."/>
            <person name="Sorensen J.L."/>
            <person name="Fitzpatrick D.A."/>
            <person name="Frisvad J.C."/>
            <person name="Nielsen K.L."/>
        </authorList>
    </citation>
    <scope>NUCLEOTIDE SEQUENCE</scope>
    <source>
        <strain evidence="2">IBT 30069</strain>
    </source>
</reference>
<proteinExistence type="predicted"/>
<feature type="compositionally biased region" description="Basic and acidic residues" evidence="1">
    <location>
        <begin position="26"/>
        <end position="60"/>
    </location>
</feature>
<gene>
    <name evidence="2" type="ORF">N7456_010921</name>
</gene>
<sequence>MNININIAKTCSHHGNQGRVVRKGKKDKEEASEIVHISQDDERKEREKEGKKISDTLRDV</sequence>
<name>A0A9W9ET29_9EURO</name>
<protein>
    <submittedName>
        <fullName evidence="2">Uncharacterized protein</fullName>
    </submittedName>
</protein>
<feature type="compositionally biased region" description="Polar residues" evidence="1">
    <location>
        <begin position="1"/>
        <end position="15"/>
    </location>
</feature>
<accession>A0A9W9ET29</accession>
<reference evidence="2" key="1">
    <citation type="submission" date="2022-11" db="EMBL/GenBank/DDBJ databases">
        <authorList>
            <person name="Petersen C."/>
        </authorList>
    </citation>
    <scope>NUCLEOTIDE SEQUENCE</scope>
    <source>
        <strain evidence="2">IBT 30069</strain>
    </source>
</reference>
<feature type="region of interest" description="Disordered" evidence="1">
    <location>
        <begin position="1"/>
        <end position="60"/>
    </location>
</feature>